<protein>
    <submittedName>
        <fullName evidence="1">Uncharacterized protein</fullName>
    </submittedName>
</protein>
<accession>A0A2P4WVW3</accession>
<evidence type="ECO:0000313" key="2">
    <source>
        <dbReference type="Proteomes" id="UP000237271"/>
    </source>
</evidence>
<dbReference type="AlphaFoldDB" id="A0A2P4WVW3"/>
<dbReference type="EMBL" id="NCKW01020726">
    <property type="protein sequence ID" value="POM57444.1"/>
    <property type="molecule type" value="Genomic_DNA"/>
</dbReference>
<sequence length="69" mass="7827">MHPQRDIFLYTIHTLWLIPPSRVSYHQCSSWMSHQHHNVLRLGRGSNSALVLGKPCTRGDALLASTMDS</sequence>
<evidence type="ECO:0000313" key="1">
    <source>
        <dbReference type="EMBL" id="POM57444.1"/>
    </source>
</evidence>
<proteinExistence type="predicted"/>
<dbReference type="Proteomes" id="UP000237271">
    <property type="component" value="Unassembled WGS sequence"/>
</dbReference>
<comment type="caution">
    <text evidence="1">The sequence shown here is derived from an EMBL/GenBank/DDBJ whole genome shotgun (WGS) entry which is preliminary data.</text>
</comment>
<name>A0A2P4WVW3_9STRA</name>
<keyword evidence="2" id="KW-1185">Reference proteome</keyword>
<gene>
    <name evidence="1" type="ORF">PHPALM_38040</name>
</gene>
<organism evidence="1 2">
    <name type="scientific">Phytophthora palmivora</name>
    <dbReference type="NCBI Taxonomy" id="4796"/>
    <lineage>
        <taxon>Eukaryota</taxon>
        <taxon>Sar</taxon>
        <taxon>Stramenopiles</taxon>
        <taxon>Oomycota</taxon>
        <taxon>Peronosporomycetes</taxon>
        <taxon>Peronosporales</taxon>
        <taxon>Peronosporaceae</taxon>
        <taxon>Phytophthora</taxon>
    </lineage>
</organism>
<reference evidence="1 2" key="1">
    <citation type="journal article" date="2017" name="Genome Biol. Evol.">
        <title>Phytophthora megakarya and P. palmivora, closely related causal agents of cacao black pod rot, underwent increases in genome sizes and gene numbers by different mechanisms.</title>
        <authorList>
            <person name="Ali S.S."/>
            <person name="Shao J."/>
            <person name="Lary D.J."/>
            <person name="Kronmiller B."/>
            <person name="Shen D."/>
            <person name="Strem M.D."/>
            <person name="Amoako-Attah I."/>
            <person name="Akrofi A.Y."/>
            <person name="Begoude B.A."/>
            <person name="Ten Hoopen G.M."/>
            <person name="Coulibaly K."/>
            <person name="Kebe B.I."/>
            <person name="Melnick R.L."/>
            <person name="Guiltinan M.J."/>
            <person name="Tyler B.M."/>
            <person name="Meinhardt L.W."/>
            <person name="Bailey B.A."/>
        </authorList>
    </citation>
    <scope>NUCLEOTIDE SEQUENCE [LARGE SCALE GENOMIC DNA]</scope>
    <source>
        <strain evidence="2">sbr112.9</strain>
    </source>
</reference>